<reference evidence="2" key="3">
    <citation type="submission" date="2011-03" db="EMBL/GenBank/DDBJ databases">
        <title>Annotation of Magnaporthe poae ATCC 64411.</title>
        <authorList>
            <person name="Ma L.-J."/>
            <person name="Dead R."/>
            <person name="Young S.K."/>
            <person name="Zeng Q."/>
            <person name="Gargeya S."/>
            <person name="Fitzgerald M."/>
            <person name="Haas B."/>
            <person name="Abouelleil A."/>
            <person name="Alvarado L."/>
            <person name="Arachchi H.M."/>
            <person name="Berlin A."/>
            <person name="Brown A."/>
            <person name="Chapman S.B."/>
            <person name="Chen Z."/>
            <person name="Dunbar C."/>
            <person name="Freedman E."/>
            <person name="Gearin G."/>
            <person name="Gellesch M."/>
            <person name="Goldberg J."/>
            <person name="Griggs A."/>
            <person name="Gujja S."/>
            <person name="Heiman D."/>
            <person name="Howarth C."/>
            <person name="Larson L."/>
            <person name="Lui A."/>
            <person name="MacDonald P.J.P."/>
            <person name="Mehta T."/>
            <person name="Montmayeur A."/>
            <person name="Murphy C."/>
            <person name="Neiman D."/>
            <person name="Pearson M."/>
            <person name="Priest M."/>
            <person name="Roberts A."/>
            <person name="Saif S."/>
            <person name="Shea T."/>
            <person name="Shenoy N."/>
            <person name="Sisk P."/>
            <person name="Stolte C."/>
            <person name="Sykes S."/>
            <person name="Yandava C."/>
            <person name="Wortman J."/>
            <person name="Nusbaum C."/>
            <person name="Birren B."/>
        </authorList>
    </citation>
    <scope>NUCLEOTIDE SEQUENCE</scope>
    <source>
        <strain evidence="2">ATCC 64411</strain>
    </source>
</reference>
<reference evidence="4" key="2">
    <citation type="submission" date="2010-05" db="EMBL/GenBank/DDBJ databases">
        <title>The genome sequence of Magnaporthe poae strain ATCC 64411.</title>
        <authorList>
            <person name="Ma L.-J."/>
            <person name="Dead R."/>
            <person name="Young S."/>
            <person name="Zeng Q."/>
            <person name="Koehrsen M."/>
            <person name="Alvarado L."/>
            <person name="Berlin A."/>
            <person name="Chapman S.B."/>
            <person name="Chen Z."/>
            <person name="Freedman E."/>
            <person name="Gellesch M."/>
            <person name="Goldberg J."/>
            <person name="Griggs A."/>
            <person name="Gujja S."/>
            <person name="Heilman E.R."/>
            <person name="Heiman D."/>
            <person name="Hepburn T."/>
            <person name="Howarth C."/>
            <person name="Jen D."/>
            <person name="Larson L."/>
            <person name="Mehta T."/>
            <person name="Neiman D."/>
            <person name="Pearson M."/>
            <person name="Roberts A."/>
            <person name="Saif S."/>
            <person name="Shea T."/>
            <person name="Shenoy N."/>
            <person name="Sisk P."/>
            <person name="Stolte C."/>
            <person name="Sykes S."/>
            <person name="Walk T."/>
            <person name="White J."/>
            <person name="Yandava C."/>
            <person name="Haas B."/>
            <person name="Nusbaum C."/>
            <person name="Birren B."/>
        </authorList>
    </citation>
    <scope>NUCLEOTIDE SEQUENCE [LARGE SCALE GENOMIC DNA]</scope>
    <source>
        <strain evidence="4">ATCC 64411 / 73-15</strain>
    </source>
</reference>
<evidence type="ECO:0000313" key="4">
    <source>
        <dbReference type="Proteomes" id="UP000011715"/>
    </source>
</evidence>
<dbReference type="Proteomes" id="UP000011715">
    <property type="component" value="Unassembled WGS sequence"/>
</dbReference>
<dbReference type="EnsemblFungi" id="MAPG_01705T0">
    <property type="protein sequence ID" value="MAPG_01705T0"/>
    <property type="gene ID" value="MAPG_01705"/>
</dbReference>
<feature type="region of interest" description="Disordered" evidence="1">
    <location>
        <begin position="1"/>
        <end position="110"/>
    </location>
</feature>
<feature type="compositionally biased region" description="Basic and acidic residues" evidence="1">
    <location>
        <begin position="39"/>
        <end position="62"/>
    </location>
</feature>
<accession>A0A0C4DPE1</accession>
<feature type="compositionally biased region" description="Basic and acidic residues" evidence="1">
    <location>
        <begin position="1"/>
        <end position="19"/>
    </location>
</feature>
<sequence length="173" mass="19551">MDGRMDEEAKRRKKQDWQLKNHTPRRCASSLDPFPQSTKKWDFGRPQRRGIRDHDSPVEHSRSSRRPQCNFAALPAPKAPAGPGLGSERKPHPKGPGGQRNQSGIDCERGQPSMEIKGRIQIPKHGTLILICRARTRTKEQELKPHALNYTQCLITCPGLRFDERDPSSAKSS</sequence>
<reference evidence="2" key="1">
    <citation type="submission" date="2010-05" db="EMBL/GenBank/DDBJ databases">
        <title>The Genome Sequence of Magnaporthe poae strain ATCC 64411.</title>
        <authorList>
            <consortium name="The Broad Institute Genome Sequencing Platform"/>
            <consortium name="Broad Institute Genome Sequencing Center for Infectious Disease"/>
            <person name="Ma L.-J."/>
            <person name="Dead R."/>
            <person name="Young S."/>
            <person name="Zeng Q."/>
            <person name="Koehrsen M."/>
            <person name="Alvarado L."/>
            <person name="Berlin A."/>
            <person name="Chapman S.B."/>
            <person name="Chen Z."/>
            <person name="Freedman E."/>
            <person name="Gellesch M."/>
            <person name="Goldberg J."/>
            <person name="Griggs A."/>
            <person name="Gujja S."/>
            <person name="Heilman E.R."/>
            <person name="Heiman D."/>
            <person name="Hepburn T."/>
            <person name="Howarth C."/>
            <person name="Jen D."/>
            <person name="Larson L."/>
            <person name="Mehta T."/>
            <person name="Neiman D."/>
            <person name="Pearson M."/>
            <person name="Roberts A."/>
            <person name="Saif S."/>
            <person name="Shea T."/>
            <person name="Shenoy N."/>
            <person name="Sisk P."/>
            <person name="Stolte C."/>
            <person name="Sykes S."/>
            <person name="Walk T."/>
            <person name="White J."/>
            <person name="Yandava C."/>
            <person name="Haas B."/>
            <person name="Nusbaum C."/>
            <person name="Birren B."/>
        </authorList>
    </citation>
    <scope>NUCLEOTIDE SEQUENCE</scope>
    <source>
        <strain evidence="2">ATCC 64411</strain>
    </source>
</reference>
<dbReference type="VEuPathDB" id="FungiDB:MAPG_01705"/>
<gene>
    <name evidence="2" type="ORF">MAPG_01705</name>
</gene>
<proteinExistence type="predicted"/>
<name>A0A0C4DPE1_MAGP6</name>
<protein>
    <submittedName>
        <fullName evidence="2 3">Uncharacterized protein</fullName>
    </submittedName>
</protein>
<keyword evidence="4" id="KW-1185">Reference proteome</keyword>
<dbReference type="EMBL" id="ADBL01000417">
    <property type="status" value="NOT_ANNOTATED_CDS"/>
    <property type="molecule type" value="Genomic_DNA"/>
</dbReference>
<dbReference type="AlphaFoldDB" id="A0A0C4DPE1"/>
<reference evidence="3" key="4">
    <citation type="journal article" date="2015" name="G3 (Bethesda)">
        <title>Genome sequences of three phytopathogenic species of the Magnaporthaceae family of fungi.</title>
        <authorList>
            <person name="Okagaki L.H."/>
            <person name="Nunes C.C."/>
            <person name="Sailsbery J."/>
            <person name="Clay B."/>
            <person name="Brown D."/>
            <person name="John T."/>
            <person name="Oh Y."/>
            <person name="Young N."/>
            <person name="Fitzgerald M."/>
            <person name="Haas B.J."/>
            <person name="Zeng Q."/>
            <person name="Young S."/>
            <person name="Adiconis X."/>
            <person name="Fan L."/>
            <person name="Levin J.Z."/>
            <person name="Mitchell T.K."/>
            <person name="Okubara P.A."/>
            <person name="Farman M.L."/>
            <person name="Kohn L.M."/>
            <person name="Birren B."/>
            <person name="Ma L.-J."/>
            <person name="Dean R.A."/>
        </authorList>
    </citation>
    <scope>NUCLEOTIDE SEQUENCE</scope>
    <source>
        <strain evidence="3">ATCC 64411 / 73-15</strain>
    </source>
</reference>
<evidence type="ECO:0000313" key="3">
    <source>
        <dbReference type="EnsemblFungi" id="MAPG_01705T0"/>
    </source>
</evidence>
<evidence type="ECO:0000256" key="1">
    <source>
        <dbReference type="SAM" id="MobiDB-lite"/>
    </source>
</evidence>
<organism evidence="3 4">
    <name type="scientific">Magnaporthiopsis poae (strain ATCC 64411 / 73-15)</name>
    <name type="common">Kentucky bluegrass fungus</name>
    <name type="synonym">Magnaporthe poae</name>
    <dbReference type="NCBI Taxonomy" id="644358"/>
    <lineage>
        <taxon>Eukaryota</taxon>
        <taxon>Fungi</taxon>
        <taxon>Dikarya</taxon>
        <taxon>Ascomycota</taxon>
        <taxon>Pezizomycotina</taxon>
        <taxon>Sordariomycetes</taxon>
        <taxon>Sordariomycetidae</taxon>
        <taxon>Magnaporthales</taxon>
        <taxon>Magnaporthaceae</taxon>
        <taxon>Magnaporthiopsis</taxon>
    </lineage>
</organism>
<reference evidence="3" key="5">
    <citation type="submission" date="2015-06" db="UniProtKB">
        <authorList>
            <consortium name="EnsemblFungi"/>
        </authorList>
    </citation>
    <scope>IDENTIFICATION</scope>
    <source>
        <strain evidence="3">ATCC 64411</strain>
    </source>
</reference>
<dbReference type="EMBL" id="GL876966">
    <property type="protein sequence ID" value="KLU82634.1"/>
    <property type="molecule type" value="Genomic_DNA"/>
</dbReference>
<feature type="compositionally biased region" description="Low complexity" evidence="1">
    <location>
        <begin position="72"/>
        <end position="82"/>
    </location>
</feature>
<evidence type="ECO:0000313" key="2">
    <source>
        <dbReference type="EMBL" id="KLU82634.1"/>
    </source>
</evidence>